<dbReference type="Proteomes" id="UP000177197">
    <property type="component" value="Unassembled WGS sequence"/>
</dbReference>
<reference evidence="3 4" key="1">
    <citation type="journal article" date="2016" name="Nat. Commun.">
        <title>Thousands of microbial genomes shed light on interconnected biogeochemical processes in an aquifer system.</title>
        <authorList>
            <person name="Anantharaman K."/>
            <person name="Brown C.T."/>
            <person name="Hug L.A."/>
            <person name="Sharon I."/>
            <person name="Castelle C.J."/>
            <person name="Probst A.J."/>
            <person name="Thomas B.C."/>
            <person name="Singh A."/>
            <person name="Wilkins M.J."/>
            <person name="Karaoz U."/>
            <person name="Brodie E.L."/>
            <person name="Williams K.H."/>
            <person name="Hubbard S.S."/>
            <person name="Banfield J.F."/>
        </authorList>
    </citation>
    <scope>NUCLEOTIDE SEQUENCE [LARGE SCALE GENOMIC DNA]</scope>
</reference>
<protein>
    <recommendedName>
        <fullName evidence="2">Glycosyl transferase family 1 domain-containing protein</fullName>
    </recommendedName>
</protein>
<dbReference type="PANTHER" id="PTHR46401:SF2">
    <property type="entry name" value="GLYCOSYLTRANSFERASE WBBK-RELATED"/>
    <property type="match status" value="1"/>
</dbReference>
<evidence type="ECO:0000313" key="3">
    <source>
        <dbReference type="EMBL" id="OGD40484.1"/>
    </source>
</evidence>
<dbReference type="EMBL" id="MEYV01000007">
    <property type="protein sequence ID" value="OGD40484.1"/>
    <property type="molecule type" value="Genomic_DNA"/>
</dbReference>
<evidence type="ECO:0000256" key="1">
    <source>
        <dbReference type="ARBA" id="ARBA00022679"/>
    </source>
</evidence>
<sequence length="350" mass="39984">MTVLYFGFYDPLFTTNKVLINGLRQNGVLVLECYDHSPGLKKFLKLFFKHWKLRNEYDAMIIGFAGQLAVPFAKIITRKPVIFSGQVSLYDANVLDRQVVKARSLKSFYYWLLDWFAVRLADRVIMATQSNIDHFSKKLGVKKEKYRRIFNGAEDDIFRPLESVKTEKDFLVSFHGTFIPLHGVEFIARAAKILESEGIRFLIVGRGQEKKKVLDISQRLQLKNIEFIDFMPKNELVFKLAGSDACLGTFGGNARAQREIAHKIFECLAMRKPLITADTPAIRELFGEEELLLVKAANPESLAEGILKLKNDPVLRARLAKNGYHKFMKSASCKVLGGEFKKVIEELIRI</sequence>
<dbReference type="GO" id="GO:0009103">
    <property type="term" value="P:lipopolysaccharide biosynthetic process"/>
    <property type="evidence" value="ECO:0007669"/>
    <property type="project" value="TreeGrafter"/>
</dbReference>
<dbReference type="PANTHER" id="PTHR46401">
    <property type="entry name" value="GLYCOSYLTRANSFERASE WBBK-RELATED"/>
    <property type="match status" value="1"/>
</dbReference>
<dbReference type="Gene3D" id="3.40.50.2000">
    <property type="entry name" value="Glycogen Phosphorylase B"/>
    <property type="match status" value="2"/>
</dbReference>
<feature type="domain" description="Glycosyl transferase family 1" evidence="2">
    <location>
        <begin position="164"/>
        <end position="325"/>
    </location>
</feature>
<proteinExistence type="predicted"/>
<evidence type="ECO:0000313" key="4">
    <source>
        <dbReference type="Proteomes" id="UP000177197"/>
    </source>
</evidence>
<dbReference type="AlphaFoldDB" id="A0A1F5CCB1"/>
<dbReference type="Pfam" id="PF00534">
    <property type="entry name" value="Glycos_transf_1"/>
    <property type="match status" value="1"/>
</dbReference>
<name>A0A1F5CCB1_9BACT</name>
<dbReference type="InterPro" id="IPR001296">
    <property type="entry name" value="Glyco_trans_1"/>
</dbReference>
<dbReference type="GO" id="GO:0016757">
    <property type="term" value="F:glycosyltransferase activity"/>
    <property type="evidence" value="ECO:0007669"/>
    <property type="project" value="InterPro"/>
</dbReference>
<keyword evidence="1" id="KW-0808">Transferase</keyword>
<accession>A0A1F5CCB1</accession>
<gene>
    <name evidence="3" type="ORF">A3I30_00765</name>
</gene>
<comment type="caution">
    <text evidence="3">The sequence shown here is derived from an EMBL/GenBank/DDBJ whole genome shotgun (WGS) entry which is preliminary data.</text>
</comment>
<evidence type="ECO:0000259" key="2">
    <source>
        <dbReference type="Pfam" id="PF00534"/>
    </source>
</evidence>
<dbReference type="SUPFAM" id="SSF53756">
    <property type="entry name" value="UDP-Glycosyltransferase/glycogen phosphorylase"/>
    <property type="match status" value="1"/>
</dbReference>
<organism evidence="3 4">
    <name type="scientific">Candidatus Azambacteria bacterium RIFCSPLOWO2_02_FULL_44_14</name>
    <dbReference type="NCBI Taxonomy" id="1797306"/>
    <lineage>
        <taxon>Bacteria</taxon>
        <taxon>Candidatus Azamiibacteriota</taxon>
    </lineage>
</organism>